<sequence length="128" mass="13767">MITLYMAITGFGAGFSFSVLSMAAIHNFDFQRRGSASSTNRFSITLFGIVQRSIFVDKIASQFANNNNITWNTRSLLSPRGCNQMSEEALQKGVDALSTSIALTFLAALVPAVLAVISIVLQTGALLE</sequence>
<feature type="transmembrane region" description="Helical" evidence="1">
    <location>
        <begin position="101"/>
        <end position="121"/>
    </location>
</feature>
<dbReference type="Proteomes" id="UP000198642">
    <property type="component" value="Unassembled WGS sequence"/>
</dbReference>
<keyword evidence="1" id="KW-1133">Transmembrane helix</keyword>
<dbReference type="STRING" id="237679.SAMN04488072_11774"/>
<organism evidence="2 3">
    <name type="scientific">Lentibacillus halodurans</name>
    <dbReference type="NCBI Taxonomy" id="237679"/>
    <lineage>
        <taxon>Bacteria</taxon>
        <taxon>Bacillati</taxon>
        <taxon>Bacillota</taxon>
        <taxon>Bacilli</taxon>
        <taxon>Bacillales</taxon>
        <taxon>Bacillaceae</taxon>
        <taxon>Lentibacillus</taxon>
    </lineage>
</organism>
<dbReference type="InterPro" id="IPR036259">
    <property type="entry name" value="MFS_trans_sf"/>
</dbReference>
<proteinExistence type="predicted"/>
<feature type="transmembrane region" description="Helical" evidence="1">
    <location>
        <begin position="6"/>
        <end position="25"/>
    </location>
</feature>
<keyword evidence="3" id="KW-1185">Reference proteome</keyword>
<evidence type="ECO:0000256" key="1">
    <source>
        <dbReference type="SAM" id="Phobius"/>
    </source>
</evidence>
<keyword evidence="1" id="KW-0472">Membrane</keyword>
<evidence type="ECO:0000313" key="3">
    <source>
        <dbReference type="Proteomes" id="UP000198642"/>
    </source>
</evidence>
<dbReference type="SUPFAM" id="SSF103473">
    <property type="entry name" value="MFS general substrate transporter"/>
    <property type="match status" value="1"/>
</dbReference>
<evidence type="ECO:0000313" key="2">
    <source>
        <dbReference type="EMBL" id="SFB34494.1"/>
    </source>
</evidence>
<keyword evidence="1" id="KW-0812">Transmembrane</keyword>
<name>A0A1I1A952_9BACI</name>
<dbReference type="EMBL" id="FOJW01000017">
    <property type="protein sequence ID" value="SFB34494.1"/>
    <property type="molecule type" value="Genomic_DNA"/>
</dbReference>
<accession>A0A1I1A952</accession>
<reference evidence="2 3" key="1">
    <citation type="submission" date="2016-10" db="EMBL/GenBank/DDBJ databases">
        <authorList>
            <person name="de Groot N.N."/>
        </authorList>
    </citation>
    <scope>NUCLEOTIDE SEQUENCE [LARGE SCALE GENOMIC DNA]</scope>
    <source>
        <strain evidence="2 3">CGMCC 1.3702</strain>
    </source>
</reference>
<protein>
    <submittedName>
        <fullName evidence="2">Uncharacterized protein</fullName>
    </submittedName>
</protein>
<dbReference type="AlphaFoldDB" id="A0A1I1A952"/>
<gene>
    <name evidence="2" type="ORF">SAMN04488072_11774</name>
</gene>